<dbReference type="SMART" id="SM00607">
    <property type="entry name" value="FTP"/>
    <property type="match status" value="1"/>
</dbReference>
<dbReference type="GO" id="GO:0005764">
    <property type="term" value="C:lysosome"/>
    <property type="evidence" value="ECO:0007669"/>
    <property type="project" value="TreeGrafter"/>
</dbReference>
<dbReference type="RefSeq" id="WP_165236602.1">
    <property type="nucleotide sequence ID" value="NZ_JAAKZV010000043.1"/>
</dbReference>
<dbReference type="PANTHER" id="PTHR10030">
    <property type="entry name" value="ALPHA-L-FUCOSIDASE"/>
    <property type="match status" value="1"/>
</dbReference>
<dbReference type="GO" id="GO:0046872">
    <property type="term" value="F:metal ion binding"/>
    <property type="evidence" value="ECO:0007669"/>
    <property type="project" value="UniProtKB-KW"/>
</dbReference>
<feature type="domain" description="F5/8 type C" evidence="12">
    <location>
        <begin position="22"/>
        <end position="184"/>
    </location>
</feature>
<evidence type="ECO:0000256" key="3">
    <source>
        <dbReference type="ARBA" id="ARBA00012662"/>
    </source>
</evidence>
<dbReference type="PANTHER" id="PTHR10030:SF37">
    <property type="entry name" value="ALPHA-L-FUCOSIDASE-RELATED"/>
    <property type="match status" value="1"/>
</dbReference>
<dbReference type="PRINTS" id="PR00741">
    <property type="entry name" value="GLHYDRLASE29"/>
</dbReference>
<evidence type="ECO:0000256" key="6">
    <source>
        <dbReference type="ARBA" id="ARBA00022801"/>
    </source>
</evidence>
<dbReference type="InterPro" id="IPR017853">
    <property type="entry name" value="GH"/>
</dbReference>
<keyword evidence="14" id="KW-1185">Reference proteome</keyword>
<reference evidence="13 14" key="1">
    <citation type="submission" date="2020-02" db="EMBL/GenBank/DDBJ databases">
        <title>Whole-genome analyses of novel actinobacteria.</title>
        <authorList>
            <person name="Sahin N."/>
        </authorList>
    </citation>
    <scope>NUCLEOTIDE SEQUENCE [LARGE SCALE GENOMIC DNA]</scope>
    <source>
        <strain evidence="13 14">A7024</strain>
    </source>
</reference>
<dbReference type="Pfam" id="PF22633">
    <property type="entry name" value="F5_F8_type_C_2"/>
    <property type="match status" value="1"/>
</dbReference>
<keyword evidence="9" id="KW-0326">Glycosidase</keyword>
<keyword evidence="4" id="KW-0479">Metal-binding</keyword>
<dbReference type="AlphaFoldDB" id="A0A6G4TXQ4"/>
<dbReference type="InterPro" id="IPR016286">
    <property type="entry name" value="FUC_metazoa-typ"/>
</dbReference>
<evidence type="ECO:0000313" key="13">
    <source>
        <dbReference type="EMBL" id="NGN64789.1"/>
    </source>
</evidence>
<dbReference type="SUPFAM" id="SSF51445">
    <property type="entry name" value="(Trans)glycosidases"/>
    <property type="match status" value="1"/>
</dbReference>
<dbReference type="InterPro" id="IPR006585">
    <property type="entry name" value="FTP1"/>
</dbReference>
<gene>
    <name evidence="13" type="ORF">G5C51_12875</name>
</gene>
<evidence type="ECO:0000256" key="2">
    <source>
        <dbReference type="ARBA" id="ARBA00007951"/>
    </source>
</evidence>
<dbReference type="InterPro" id="IPR000421">
    <property type="entry name" value="FA58C"/>
</dbReference>
<dbReference type="Pfam" id="PF01120">
    <property type="entry name" value="Alpha_L_fucos"/>
    <property type="match status" value="1"/>
</dbReference>
<keyword evidence="6 13" id="KW-0378">Hydrolase</keyword>
<evidence type="ECO:0000256" key="5">
    <source>
        <dbReference type="ARBA" id="ARBA00022729"/>
    </source>
</evidence>
<name>A0A6G4TXQ4_9ACTN</name>
<dbReference type="GO" id="GO:0006004">
    <property type="term" value="P:fucose metabolic process"/>
    <property type="evidence" value="ECO:0007669"/>
    <property type="project" value="InterPro"/>
</dbReference>
<protein>
    <recommendedName>
        <fullName evidence="3">alpha-L-fucosidase</fullName>
        <ecNumber evidence="3">3.2.1.51</ecNumber>
    </recommendedName>
</protein>
<feature type="signal peptide" evidence="11">
    <location>
        <begin position="1"/>
        <end position="30"/>
    </location>
</feature>
<keyword evidence="5 11" id="KW-0732">Signal</keyword>
<evidence type="ECO:0000313" key="14">
    <source>
        <dbReference type="Proteomes" id="UP000481583"/>
    </source>
</evidence>
<feature type="region of interest" description="Disordered" evidence="10">
    <location>
        <begin position="28"/>
        <end position="80"/>
    </location>
</feature>
<dbReference type="EMBL" id="JAAKZV010000043">
    <property type="protein sequence ID" value="NGN64789.1"/>
    <property type="molecule type" value="Genomic_DNA"/>
</dbReference>
<evidence type="ECO:0000256" key="4">
    <source>
        <dbReference type="ARBA" id="ARBA00022723"/>
    </source>
</evidence>
<dbReference type="Gene3D" id="3.20.20.80">
    <property type="entry name" value="Glycosidases"/>
    <property type="match status" value="1"/>
</dbReference>
<dbReference type="GO" id="GO:0016139">
    <property type="term" value="P:glycoside catabolic process"/>
    <property type="evidence" value="ECO:0007669"/>
    <property type="project" value="TreeGrafter"/>
</dbReference>
<organism evidence="13 14">
    <name type="scientific">Streptomyces coryli</name>
    <dbReference type="NCBI Taxonomy" id="1128680"/>
    <lineage>
        <taxon>Bacteria</taxon>
        <taxon>Bacillati</taxon>
        <taxon>Actinomycetota</taxon>
        <taxon>Actinomycetes</taxon>
        <taxon>Kitasatosporales</taxon>
        <taxon>Streptomycetaceae</taxon>
        <taxon>Streptomyces</taxon>
    </lineage>
</organism>
<proteinExistence type="inferred from homology"/>
<keyword evidence="8" id="KW-1015">Disulfide bond</keyword>
<dbReference type="SUPFAM" id="SSF49785">
    <property type="entry name" value="Galactose-binding domain-like"/>
    <property type="match status" value="1"/>
</dbReference>
<dbReference type="PROSITE" id="PS50022">
    <property type="entry name" value="FA58C_3"/>
    <property type="match status" value="1"/>
</dbReference>
<dbReference type="PROSITE" id="PS51257">
    <property type="entry name" value="PROKAR_LIPOPROTEIN"/>
    <property type="match status" value="1"/>
</dbReference>
<dbReference type="InterPro" id="IPR000933">
    <property type="entry name" value="Glyco_hydro_29"/>
</dbReference>
<comment type="similarity">
    <text evidence="2">Belongs to the glycosyl hydrolase 29 family.</text>
</comment>
<dbReference type="InterPro" id="IPR057739">
    <property type="entry name" value="Glyco_hydro_29_N"/>
</dbReference>
<dbReference type="SMART" id="SM00812">
    <property type="entry name" value="Alpha_L_fucos"/>
    <property type="match status" value="1"/>
</dbReference>
<evidence type="ECO:0000256" key="10">
    <source>
        <dbReference type="SAM" id="MobiDB-lite"/>
    </source>
</evidence>
<comment type="function">
    <text evidence="1">Alpha-L-fucosidase is responsible for hydrolyzing the alpha-1,6-linked fucose joined to the reducing-end N-acetylglucosamine of the carbohydrate moieties of glycoproteins.</text>
</comment>
<evidence type="ECO:0000256" key="1">
    <source>
        <dbReference type="ARBA" id="ARBA00004071"/>
    </source>
</evidence>
<evidence type="ECO:0000256" key="8">
    <source>
        <dbReference type="ARBA" id="ARBA00023157"/>
    </source>
</evidence>
<evidence type="ECO:0000256" key="9">
    <source>
        <dbReference type="ARBA" id="ARBA00023295"/>
    </source>
</evidence>
<dbReference type="Gene3D" id="2.60.120.260">
    <property type="entry name" value="Galactose-binding domain-like"/>
    <property type="match status" value="1"/>
</dbReference>
<dbReference type="InterPro" id="IPR008979">
    <property type="entry name" value="Galactose-bd-like_sf"/>
</dbReference>
<sequence>MRFAVTSFISAFAAPVLLACGCLGATEASARDGRPPGSEPRNYAFNTPASQSSTAFGGAATRATDANRNGTWSEASVTHTDREAEPYWQTDLGASKKLSRVVIHNRTDSNAERLSNFWVLASDSPITARSLAQARNRPGVTATRVASLSGPFVELPLDRSARYLRIQLEGTDYLSLAEVQTFGDESISPSPAARRWVQGNPFGMFVHFNMSTYQNEQWAEPTASPAHFNPSHRAPREWAQAMKDAGMTFGVLTVKHHDGFALWNSKHSDYDIAASPYRDGKGDIVREYVDAMHEAGLKVGFYFSIWDRHHGDSQKLVQSQLRELLTQYGPVDYLWFDGWGWRVPYAQIPYRPVRDMIRKLSPRTVVANNDHLRTQQTTDVIVYEVPHEGRPPADEERPVDVADTMDVNDTWFNTTSTGSPRSVEDITTSLAKAKAGNGLYLLNVGPDKTGRLPQNYRDRLKEVGATR</sequence>
<feature type="compositionally biased region" description="Polar residues" evidence="10">
    <location>
        <begin position="64"/>
        <end position="78"/>
    </location>
</feature>
<comment type="caution">
    <text evidence="13">The sequence shown here is derived from an EMBL/GenBank/DDBJ whole genome shotgun (WGS) entry which is preliminary data.</text>
</comment>
<dbReference type="Proteomes" id="UP000481583">
    <property type="component" value="Unassembled WGS sequence"/>
</dbReference>
<evidence type="ECO:0000256" key="7">
    <source>
        <dbReference type="ARBA" id="ARBA00022837"/>
    </source>
</evidence>
<keyword evidence="7" id="KW-0106">Calcium</keyword>
<dbReference type="GO" id="GO:0004560">
    <property type="term" value="F:alpha-L-fucosidase activity"/>
    <property type="evidence" value="ECO:0007669"/>
    <property type="project" value="InterPro"/>
</dbReference>
<evidence type="ECO:0000259" key="12">
    <source>
        <dbReference type="PROSITE" id="PS50022"/>
    </source>
</evidence>
<dbReference type="EC" id="3.2.1.51" evidence="3"/>
<evidence type="ECO:0000256" key="11">
    <source>
        <dbReference type="SAM" id="SignalP"/>
    </source>
</evidence>
<feature type="compositionally biased region" description="Polar residues" evidence="10">
    <location>
        <begin position="44"/>
        <end position="55"/>
    </location>
</feature>
<feature type="chain" id="PRO_5026086889" description="alpha-L-fucosidase" evidence="11">
    <location>
        <begin position="31"/>
        <end position="467"/>
    </location>
</feature>
<accession>A0A6G4TXQ4</accession>